<accession>A0A0K2VF47</accession>
<sequence length="91" mass="10314">KCSATCFFYTSELAYRSIVYDCFAKNSFVETKFLISKARVASKARKPFSRLELLVGLLGARLVRYALDSFKSTHLNISIFCLWTDSQVAIS</sequence>
<dbReference type="InterPro" id="IPR008042">
    <property type="entry name" value="Retrotrans_Pao"/>
</dbReference>
<name>A0A0K2VF47_LEPSM</name>
<dbReference type="EMBL" id="HACA01031718">
    <property type="protein sequence ID" value="CDW49079.1"/>
    <property type="molecule type" value="Transcribed_RNA"/>
</dbReference>
<feature type="non-terminal residue" evidence="1">
    <location>
        <position position="1"/>
    </location>
</feature>
<organism evidence="1">
    <name type="scientific">Lepeophtheirus salmonis</name>
    <name type="common">Salmon louse</name>
    <name type="synonym">Caligus salmonis</name>
    <dbReference type="NCBI Taxonomy" id="72036"/>
    <lineage>
        <taxon>Eukaryota</taxon>
        <taxon>Metazoa</taxon>
        <taxon>Ecdysozoa</taxon>
        <taxon>Arthropoda</taxon>
        <taxon>Crustacea</taxon>
        <taxon>Multicrustacea</taxon>
        <taxon>Hexanauplia</taxon>
        <taxon>Copepoda</taxon>
        <taxon>Siphonostomatoida</taxon>
        <taxon>Caligidae</taxon>
        <taxon>Lepeophtheirus</taxon>
    </lineage>
</organism>
<reference evidence="1" key="1">
    <citation type="submission" date="2014-05" db="EMBL/GenBank/DDBJ databases">
        <authorList>
            <person name="Chronopoulou M."/>
        </authorList>
    </citation>
    <scope>NUCLEOTIDE SEQUENCE</scope>
    <source>
        <tissue evidence="1">Whole organism</tissue>
    </source>
</reference>
<dbReference type="Pfam" id="PF05380">
    <property type="entry name" value="Peptidase_A17"/>
    <property type="match status" value="1"/>
</dbReference>
<evidence type="ECO:0000313" key="1">
    <source>
        <dbReference type="EMBL" id="CDW49079.1"/>
    </source>
</evidence>
<proteinExistence type="predicted"/>
<dbReference type="AlphaFoldDB" id="A0A0K2VF47"/>
<protein>
    <submittedName>
        <fullName evidence="1">Uncharacterized protein</fullName>
    </submittedName>
</protein>